<reference evidence="4" key="2">
    <citation type="journal article" date="2018" name="Nat. Microbiol.">
        <title>Leveraging single-cell genomics to expand the fungal tree of life.</title>
        <authorList>
            <person name="Ahrendt S.R."/>
            <person name="Quandt C.A."/>
            <person name="Ciobanu D."/>
            <person name="Clum A."/>
            <person name="Salamov A."/>
            <person name="Andreopoulos B."/>
            <person name="Cheng J.F."/>
            <person name="Woyke T."/>
            <person name="Pelin A."/>
            <person name="Henrissat B."/>
            <person name="Reynolds N.K."/>
            <person name="Benny G.L."/>
            <person name="Smith M.E."/>
            <person name="James T.Y."/>
            <person name="Grigoriev I.V."/>
        </authorList>
    </citation>
    <scope>NUCLEOTIDE SEQUENCE [LARGE SCALE GENOMIC DNA]</scope>
    <source>
        <strain evidence="4">CSF55</strain>
    </source>
</reference>
<keyword evidence="3" id="KW-1185">Reference proteome</keyword>
<sequence>METEVKEYLVSFSYDKKTKISEALVANALRSHQVEVETVTINEKTNRVTVMLSSPDEAKKIKEMSTVLIAGKPVHIKNRDRPNIYMLRARNIPRAIIVRAIEKTLGKVKVNPLIKGEAKINNNGLFHIICEKTPEEKIIPINILGNEYKLTHITMCGRCGEKWSKDHKCKDK</sequence>
<dbReference type="HOGENOM" id="CLU_1559045_0_0_1"/>
<accession>A0A075B2B9</accession>
<evidence type="ECO:0000313" key="3">
    <source>
        <dbReference type="Proteomes" id="UP000030755"/>
    </source>
</evidence>
<evidence type="ECO:0000313" key="4">
    <source>
        <dbReference type="Proteomes" id="UP000281549"/>
    </source>
</evidence>
<proteinExistence type="predicted"/>
<dbReference type="Proteomes" id="UP000281549">
    <property type="component" value="Unassembled WGS sequence"/>
</dbReference>
<dbReference type="Proteomes" id="UP000030755">
    <property type="component" value="Unassembled WGS sequence"/>
</dbReference>
<evidence type="ECO:0000313" key="2">
    <source>
        <dbReference type="EMBL" id="RKP19419.1"/>
    </source>
</evidence>
<dbReference type="EMBL" id="ML005226">
    <property type="protein sequence ID" value="RKP19419.1"/>
    <property type="molecule type" value="Genomic_DNA"/>
</dbReference>
<name>A0A075B2B9_ROZAC</name>
<protein>
    <submittedName>
        <fullName evidence="1">Uncharacterized protein</fullName>
    </submittedName>
</protein>
<dbReference type="EMBL" id="KE560489">
    <property type="protein sequence ID" value="EPZ36682.1"/>
    <property type="molecule type" value="Genomic_DNA"/>
</dbReference>
<feature type="non-terminal residue" evidence="1">
    <location>
        <position position="172"/>
    </location>
</feature>
<gene>
    <name evidence="1" type="ORF">O9G_006328</name>
    <name evidence="2" type="ORF">ROZALSC1DRAFT_28981</name>
</gene>
<reference evidence="2" key="3">
    <citation type="submission" date="2018-08" db="EMBL/GenBank/DDBJ databases">
        <title>Leveraging single-cell genomics to expand the Fungal Tree of Life.</title>
        <authorList>
            <consortium name="DOE Joint Genome Institute"/>
            <person name="Ahrendt S.R."/>
            <person name="Quandt C.A."/>
            <person name="Ciobanu D."/>
            <person name="Clum A."/>
            <person name="Salamov A."/>
            <person name="Andreopoulos B."/>
            <person name="Cheng J.-F."/>
            <person name="Woyke T."/>
            <person name="Pelin A."/>
            <person name="Henrissat B."/>
            <person name="Reynolds N."/>
            <person name="Benny G.L."/>
            <person name="Smith M.E."/>
            <person name="James T.Y."/>
            <person name="Grigoriev I.V."/>
        </authorList>
    </citation>
    <scope>NUCLEOTIDE SEQUENCE</scope>
    <source>
        <strain evidence="2">CSF55</strain>
    </source>
</reference>
<organism evidence="1 3">
    <name type="scientific">Rozella allomycis (strain CSF55)</name>
    <dbReference type="NCBI Taxonomy" id="988480"/>
    <lineage>
        <taxon>Eukaryota</taxon>
        <taxon>Fungi</taxon>
        <taxon>Fungi incertae sedis</taxon>
        <taxon>Cryptomycota</taxon>
        <taxon>Cryptomycota incertae sedis</taxon>
        <taxon>Rozella</taxon>
    </lineage>
</organism>
<dbReference type="AlphaFoldDB" id="A0A075B2B9"/>
<reference evidence="1 3" key="1">
    <citation type="journal article" date="2013" name="Curr. Biol.">
        <title>Shared signatures of parasitism and phylogenomics unite Cryptomycota and microsporidia.</title>
        <authorList>
            <person name="James T.Y."/>
            <person name="Pelin A."/>
            <person name="Bonen L."/>
            <person name="Ahrendt S."/>
            <person name="Sain D."/>
            <person name="Corradi N."/>
            <person name="Stajich J.E."/>
        </authorList>
    </citation>
    <scope>NUCLEOTIDE SEQUENCE [LARGE SCALE GENOMIC DNA]</scope>
    <source>
        <strain evidence="1">CSF55</strain>
        <strain evidence="1">CSF55</strain>
    </source>
</reference>
<evidence type="ECO:0000313" key="1">
    <source>
        <dbReference type="EMBL" id="EPZ36682.1"/>
    </source>
</evidence>